<dbReference type="EMBL" id="CAJNNV010025314">
    <property type="protein sequence ID" value="CAE8613812.1"/>
    <property type="molecule type" value="Genomic_DNA"/>
</dbReference>
<gene>
    <name evidence="1" type="ORF">PGLA1383_LOCUS31556</name>
    <name evidence="2" type="ORF">PGLA1383_LOCUS43848</name>
</gene>
<name>A0A813FNU1_POLGL</name>
<evidence type="ECO:0000313" key="1">
    <source>
        <dbReference type="EMBL" id="CAE8613812.1"/>
    </source>
</evidence>
<dbReference type="EMBL" id="CAJNNV010029085">
    <property type="protein sequence ID" value="CAE8626972.1"/>
    <property type="molecule type" value="Genomic_DNA"/>
</dbReference>
<evidence type="ECO:0000313" key="2">
    <source>
        <dbReference type="EMBL" id="CAE8626972.1"/>
    </source>
</evidence>
<sequence length="141" mass="15067">VRSCGRAACAKQGEATCPLGVPGTLFGMYGIAMPPRGARALLQRLFPVSMQVDTELSRLYQHLGKVSGDLNTRVFSSERSAFAPLRVFAPRCPPLEGGNSNRFPAWPGPLVVAPASRADCTDIQVLSGENYAQQYPGSVQS</sequence>
<reference evidence="1" key="1">
    <citation type="submission" date="2021-02" db="EMBL/GenBank/DDBJ databases">
        <authorList>
            <person name="Dougan E. K."/>
            <person name="Rhodes N."/>
            <person name="Thang M."/>
            <person name="Chan C."/>
        </authorList>
    </citation>
    <scope>NUCLEOTIDE SEQUENCE</scope>
</reference>
<comment type="caution">
    <text evidence="1">The sequence shown here is derived from an EMBL/GenBank/DDBJ whole genome shotgun (WGS) entry which is preliminary data.</text>
</comment>
<dbReference type="AlphaFoldDB" id="A0A813FNU1"/>
<keyword evidence="3" id="KW-1185">Reference proteome</keyword>
<evidence type="ECO:0000313" key="3">
    <source>
        <dbReference type="Proteomes" id="UP000654075"/>
    </source>
</evidence>
<feature type="non-terminal residue" evidence="1">
    <location>
        <position position="1"/>
    </location>
</feature>
<proteinExistence type="predicted"/>
<protein>
    <submittedName>
        <fullName evidence="1">Uncharacterized protein</fullName>
    </submittedName>
</protein>
<accession>A0A813FNU1</accession>
<organism evidence="1 3">
    <name type="scientific">Polarella glacialis</name>
    <name type="common">Dinoflagellate</name>
    <dbReference type="NCBI Taxonomy" id="89957"/>
    <lineage>
        <taxon>Eukaryota</taxon>
        <taxon>Sar</taxon>
        <taxon>Alveolata</taxon>
        <taxon>Dinophyceae</taxon>
        <taxon>Suessiales</taxon>
        <taxon>Suessiaceae</taxon>
        <taxon>Polarella</taxon>
    </lineage>
</organism>
<dbReference type="Proteomes" id="UP000654075">
    <property type="component" value="Unassembled WGS sequence"/>
</dbReference>